<evidence type="ECO:0000313" key="3">
    <source>
        <dbReference type="Proteomes" id="UP000324351"/>
    </source>
</evidence>
<evidence type="ECO:0000259" key="1">
    <source>
        <dbReference type="Pfam" id="PF12728"/>
    </source>
</evidence>
<accession>A0A5B1M0L8</accession>
<dbReference type="InterPro" id="IPR041657">
    <property type="entry name" value="HTH_17"/>
</dbReference>
<dbReference type="Gene3D" id="1.10.1660.10">
    <property type="match status" value="1"/>
</dbReference>
<feature type="domain" description="Helix-turn-helix" evidence="1">
    <location>
        <begin position="4"/>
        <end position="54"/>
    </location>
</feature>
<gene>
    <name evidence="2" type="ORF">F0U47_13805</name>
</gene>
<dbReference type="InterPro" id="IPR009061">
    <property type="entry name" value="DNA-bd_dom_put_sf"/>
</dbReference>
<reference evidence="2 3" key="1">
    <citation type="submission" date="2019-09" db="EMBL/GenBank/DDBJ databases">
        <title>Nocardioides panacisoli sp. nov., isolated from the soil of a ginseng field.</title>
        <authorList>
            <person name="Cho C."/>
        </authorList>
    </citation>
    <scope>NUCLEOTIDE SEQUENCE [LARGE SCALE GENOMIC DNA]</scope>
    <source>
        <strain evidence="2 3">BN140041</strain>
    </source>
</reference>
<dbReference type="EMBL" id="VUJW01000008">
    <property type="protein sequence ID" value="KAA1426472.1"/>
    <property type="molecule type" value="Genomic_DNA"/>
</dbReference>
<dbReference type="AlphaFoldDB" id="A0A5B1M0L8"/>
<dbReference type="SUPFAM" id="SSF46955">
    <property type="entry name" value="Putative DNA-binding domain"/>
    <property type="match status" value="1"/>
</dbReference>
<reference evidence="2 3" key="2">
    <citation type="submission" date="2019-09" db="EMBL/GenBank/DDBJ databases">
        <authorList>
            <person name="Jin C."/>
        </authorList>
    </citation>
    <scope>NUCLEOTIDE SEQUENCE [LARGE SCALE GENOMIC DNA]</scope>
    <source>
        <strain evidence="2 3">BN140041</strain>
    </source>
</reference>
<dbReference type="Pfam" id="PF12728">
    <property type="entry name" value="HTH_17"/>
    <property type="match status" value="1"/>
</dbReference>
<sequence>MDPLMTIDQAAERLCMSEATLRFWRHKGIGPKSAKFGRRIVYRESDLNAWIEAQFAAAAETNGRPTPAA</sequence>
<proteinExistence type="predicted"/>
<organism evidence="2 3">
    <name type="scientific">Nocardioides antri</name>
    <dbReference type="NCBI Taxonomy" id="2607659"/>
    <lineage>
        <taxon>Bacteria</taxon>
        <taxon>Bacillati</taxon>
        <taxon>Actinomycetota</taxon>
        <taxon>Actinomycetes</taxon>
        <taxon>Propionibacteriales</taxon>
        <taxon>Nocardioidaceae</taxon>
        <taxon>Nocardioides</taxon>
    </lineage>
</organism>
<dbReference type="Proteomes" id="UP000324351">
    <property type="component" value="Unassembled WGS sequence"/>
</dbReference>
<name>A0A5B1M0L8_9ACTN</name>
<evidence type="ECO:0000313" key="2">
    <source>
        <dbReference type="EMBL" id="KAA1426472.1"/>
    </source>
</evidence>
<keyword evidence="3" id="KW-1185">Reference proteome</keyword>
<protein>
    <submittedName>
        <fullName evidence="2">Helix-turn-helix domain-containing protein</fullName>
    </submittedName>
</protein>
<comment type="caution">
    <text evidence="2">The sequence shown here is derived from an EMBL/GenBank/DDBJ whole genome shotgun (WGS) entry which is preliminary data.</text>
</comment>